<accession>A0A943QT08</accession>
<dbReference type="EMBL" id="JAHAGS010000109">
    <property type="protein sequence ID" value="MBS6097893.1"/>
    <property type="molecule type" value="Genomic_DNA"/>
</dbReference>
<dbReference type="AlphaFoldDB" id="A0A943QT08"/>
<reference evidence="4" key="1">
    <citation type="submission" date="2021-05" db="EMBL/GenBank/DDBJ databases">
        <title>Infant gut strain persistence is associated with maternal origin, phylogeny, and functional potential including surface adhesion and iron acquisition.</title>
        <authorList>
            <person name="Lou Y.C."/>
        </authorList>
    </citation>
    <scope>NUCLEOTIDE SEQUENCE</scope>
    <source>
        <strain evidence="4">L3_122_031G1_dasL3_122_031G1_maxbin2.maxbin.025s ta_sub</strain>
    </source>
</reference>
<dbReference type="PANTHER" id="PTHR38730">
    <property type="entry name" value="SLL7028 PROTEIN"/>
    <property type="match status" value="1"/>
</dbReference>
<dbReference type="Proteomes" id="UP000703822">
    <property type="component" value="Unassembled WGS sequence"/>
</dbReference>
<proteinExistence type="predicted"/>
<feature type="domain" description="VWA-like" evidence="2">
    <location>
        <begin position="472"/>
        <end position="548"/>
    </location>
</feature>
<evidence type="ECO:0000256" key="1">
    <source>
        <dbReference type="SAM" id="MobiDB-lite"/>
    </source>
</evidence>
<dbReference type="PANTHER" id="PTHR38730:SF1">
    <property type="entry name" value="SLL7028 PROTEIN"/>
    <property type="match status" value="1"/>
</dbReference>
<dbReference type="InterPro" id="IPR018698">
    <property type="entry name" value="VWA-like_dom"/>
</dbReference>
<evidence type="ECO:0000313" key="5">
    <source>
        <dbReference type="Proteomes" id="UP000703822"/>
    </source>
</evidence>
<evidence type="ECO:0008006" key="6">
    <source>
        <dbReference type="Google" id="ProtNLM"/>
    </source>
</evidence>
<organism evidence="4 5">
    <name type="scientific">Streptococcus vestibularis</name>
    <dbReference type="NCBI Taxonomy" id="1343"/>
    <lineage>
        <taxon>Bacteria</taxon>
        <taxon>Bacillati</taxon>
        <taxon>Bacillota</taxon>
        <taxon>Bacilli</taxon>
        <taxon>Lactobacillales</taxon>
        <taxon>Streptococcaceae</taxon>
        <taxon>Streptococcus</taxon>
    </lineage>
</organism>
<comment type="caution">
    <text evidence="4">The sequence shown here is derived from an EMBL/GenBank/DDBJ whole genome shotgun (WGS) entry which is preliminary data.</text>
</comment>
<dbReference type="Pfam" id="PF09967">
    <property type="entry name" value="DUF2201"/>
    <property type="match status" value="1"/>
</dbReference>
<name>A0A943QT08_STRVE</name>
<feature type="region of interest" description="Disordered" evidence="1">
    <location>
        <begin position="433"/>
        <end position="464"/>
    </location>
</feature>
<evidence type="ECO:0000259" key="2">
    <source>
        <dbReference type="Pfam" id="PF09967"/>
    </source>
</evidence>
<sequence>MKRKTERNPALDACQAGLQIIAWHPLFSPIFAHIYVRFDHTHAQVSAKNWLAISNDGYLWLNAKRHARPEQWARMVAQALAALGFGYITPRTPAVTWELAVLISTMHFCEGLKIGPLPEELQSYLFPQDIHSDAELLFRQLQEEGISESLARWQTIYCGEQRHFVHVEKSSRYHSVNWQELLADGLSNSVSQALEQVGGYQPQQGQKYKLTLAQKARQQIMTLYPLLGALAAGFDIEEDAKLCSQYDIAVAAIDVGIGKIWINPTARLNQAEMLFVFAHELLHAGLNHASRRRGRDAELWNVACDFIINDWLIEMQIGAPPELGLLYDAQFRGMSAEEIYDSLAMDMRRSRKLITLRGRAGGDILGEDGDPRFTNAEAYCRRALYQGMERCLYGQSRGALPAGLIEEIRSLAQPPVPWDVALAEWFDEHFPPPERRRTYARPSRRQSATPDIPRPAIQAPSEEERHSRVFGVVLDTSGSMDPQLLGKALGAIASYSLAREVFAVRFICCDAKAYDRGWVQPEQLLHHFTLQGRGGTVLQPGIELLDSLALRGDFPRGGPLLIITDGFCENNVSVKMEHAWLLPQNRRLPFVPRGKVFSLS</sequence>
<evidence type="ECO:0000313" key="4">
    <source>
        <dbReference type="EMBL" id="MBS6097893.1"/>
    </source>
</evidence>
<protein>
    <recommendedName>
        <fullName evidence="6">Peptidase</fullName>
    </recommendedName>
</protein>
<gene>
    <name evidence="4" type="ORF">KH901_05440</name>
</gene>
<dbReference type="Pfam" id="PF13203">
    <property type="entry name" value="DUF2201_N"/>
    <property type="match status" value="1"/>
</dbReference>
<dbReference type="InterPro" id="IPR025154">
    <property type="entry name" value="Put_metallopeptidase_dom"/>
</dbReference>
<feature type="domain" description="Putative metallopeptidase" evidence="3">
    <location>
        <begin position="213"/>
        <end position="450"/>
    </location>
</feature>
<evidence type="ECO:0000259" key="3">
    <source>
        <dbReference type="Pfam" id="PF13203"/>
    </source>
</evidence>